<organism evidence="1 2">
    <name type="scientific">Synaphobranchus kaupii</name>
    <name type="common">Kaup's arrowtooth eel</name>
    <dbReference type="NCBI Taxonomy" id="118154"/>
    <lineage>
        <taxon>Eukaryota</taxon>
        <taxon>Metazoa</taxon>
        <taxon>Chordata</taxon>
        <taxon>Craniata</taxon>
        <taxon>Vertebrata</taxon>
        <taxon>Euteleostomi</taxon>
        <taxon>Actinopterygii</taxon>
        <taxon>Neopterygii</taxon>
        <taxon>Teleostei</taxon>
        <taxon>Anguilliformes</taxon>
        <taxon>Synaphobranchidae</taxon>
        <taxon>Synaphobranchus</taxon>
    </lineage>
</organism>
<comment type="caution">
    <text evidence="1">The sequence shown here is derived from an EMBL/GenBank/DDBJ whole genome shotgun (WGS) entry which is preliminary data.</text>
</comment>
<dbReference type="AlphaFoldDB" id="A0A9Q1F7Y3"/>
<name>A0A9Q1F7Y3_SYNKA</name>
<accession>A0A9Q1F7Y3</accession>
<proteinExistence type="predicted"/>
<protein>
    <submittedName>
        <fullName evidence="1">Uncharacterized protein</fullName>
    </submittedName>
</protein>
<evidence type="ECO:0000313" key="1">
    <source>
        <dbReference type="EMBL" id="KAJ8352852.1"/>
    </source>
</evidence>
<gene>
    <name evidence="1" type="ORF">SKAU_G00243280</name>
</gene>
<keyword evidence="2" id="KW-1185">Reference proteome</keyword>
<dbReference type="EMBL" id="JAINUF010000008">
    <property type="protein sequence ID" value="KAJ8352852.1"/>
    <property type="molecule type" value="Genomic_DNA"/>
</dbReference>
<evidence type="ECO:0000313" key="2">
    <source>
        <dbReference type="Proteomes" id="UP001152622"/>
    </source>
</evidence>
<reference evidence="1" key="1">
    <citation type="journal article" date="2023" name="Science">
        <title>Genome structures resolve the early diversification of teleost fishes.</title>
        <authorList>
            <person name="Parey E."/>
            <person name="Louis A."/>
            <person name="Montfort J."/>
            <person name="Bouchez O."/>
            <person name="Roques C."/>
            <person name="Iampietro C."/>
            <person name="Lluch J."/>
            <person name="Castinel A."/>
            <person name="Donnadieu C."/>
            <person name="Desvignes T."/>
            <person name="Floi Bucao C."/>
            <person name="Jouanno E."/>
            <person name="Wen M."/>
            <person name="Mejri S."/>
            <person name="Dirks R."/>
            <person name="Jansen H."/>
            <person name="Henkel C."/>
            <person name="Chen W.J."/>
            <person name="Zahm M."/>
            <person name="Cabau C."/>
            <person name="Klopp C."/>
            <person name="Thompson A.W."/>
            <person name="Robinson-Rechavi M."/>
            <person name="Braasch I."/>
            <person name="Lecointre G."/>
            <person name="Bobe J."/>
            <person name="Postlethwait J.H."/>
            <person name="Berthelot C."/>
            <person name="Roest Crollius H."/>
            <person name="Guiguen Y."/>
        </authorList>
    </citation>
    <scope>NUCLEOTIDE SEQUENCE</scope>
    <source>
        <strain evidence="1">WJC10195</strain>
    </source>
</reference>
<dbReference type="Proteomes" id="UP001152622">
    <property type="component" value="Chromosome 8"/>
</dbReference>
<sequence length="91" mass="10199">MASDGVDRCAGACELRWDQSPATPTLQIRGWRRPPRAYLSAQRVVPLRRQGTRASKEHLPFGCSTRTDANEGLLDRSTLFIPPTNGFDYTH</sequence>